<dbReference type="EC" id="5.4.2.11" evidence="1"/>
<dbReference type="Gene3D" id="3.40.50.1240">
    <property type="entry name" value="Phosphoglycerate mutase-like"/>
    <property type="match status" value="2"/>
</dbReference>
<dbReference type="PANTHER" id="PTHR48100:SF1">
    <property type="entry name" value="HISTIDINE PHOSPHATASE FAMILY PROTEIN-RELATED"/>
    <property type="match status" value="1"/>
</dbReference>
<dbReference type="CDD" id="cd07067">
    <property type="entry name" value="HP_PGM_like"/>
    <property type="match status" value="1"/>
</dbReference>
<dbReference type="RefSeq" id="WP_111941058.1">
    <property type="nucleotide sequence ID" value="NZ_BAAACJ010000009.1"/>
</dbReference>
<dbReference type="Pfam" id="PF00300">
    <property type="entry name" value="His_Phos_1"/>
    <property type="match status" value="1"/>
</dbReference>
<protein>
    <submittedName>
        <fullName evidence="1">2,3-bisphosphoglycerate-dependent phosphoglycerate mutase</fullName>
        <ecNumber evidence="1">5.4.2.11</ecNumber>
    </submittedName>
</protein>
<accession>A0ABU0JSZ6</accession>
<dbReference type="InterPro" id="IPR050275">
    <property type="entry name" value="PGM_Phosphatase"/>
</dbReference>
<dbReference type="GO" id="GO:0004619">
    <property type="term" value="F:phosphoglycerate mutase activity"/>
    <property type="evidence" value="ECO:0007669"/>
    <property type="project" value="UniProtKB-EC"/>
</dbReference>
<evidence type="ECO:0000313" key="1">
    <source>
        <dbReference type="EMBL" id="MDQ0479052.1"/>
    </source>
</evidence>
<name>A0ABU0JSZ6_HATLI</name>
<comment type="caution">
    <text evidence="1">The sequence shown here is derived from an EMBL/GenBank/DDBJ whole genome shotgun (WGS) entry which is preliminary data.</text>
</comment>
<sequence length="164" mass="18944">MCTKIYFVKHGEVNASKNNVIKKLSKKGEEQAKRIANRFKNCEVSRIISSPYLRSVETVNEIAEDKGVKLELVNDFNEREVSENQDEVLKETQKRSVEAINKVLEESVDENVIISTHSETLKGILSYFDKSNNYTVTKEDADIFELTFDNKDLKRMEHINIEIN</sequence>
<keyword evidence="1" id="KW-0413">Isomerase</keyword>
<gene>
    <name evidence="1" type="ORF">QOZ93_000781</name>
</gene>
<proteinExistence type="predicted"/>
<dbReference type="SUPFAM" id="SSF53254">
    <property type="entry name" value="Phosphoglycerate mutase-like"/>
    <property type="match status" value="1"/>
</dbReference>
<dbReference type="Proteomes" id="UP001224418">
    <property type="component" value="Unassembled WGS sequence"/>
</dbReference>
<evidence type="ECO:0000313" key="2">
    <source>
        <dbReference type="Proteomes" id="UP001224418"/>
    </source>
</evidence>
<dbReference type="SMART" id="SM00855">
    <property type="entry name" value="PGAM"/>
    <property type="match status" value="1"/>
</dbReference>
<organism evidence="1 2">
    <name type="scientific">Hathewaya limosa</name>
    <name type="common">Clostridium limosum</name>
    <dbReference type="NCBI Taxonomy" id="1536"/>
    <lineage>
        <taxon>Bacteria</taxon>
        <taxon>Bacillati</taxon>
        <taxon>Bacillota</taxon>
        <taxon>Clostridia</taxon>
        <taxon>Eubacteriales</taxon>
        <taxon>Clostridiaceae</taxon>
        <taxon>Hathewaya</taxon>
    </lineage>
</organism>
<dbReference type="EMBL" id="JAUSWN010000005">
    <property type="protein sequence ID" value="MDQ0479052.1"/>
    <property type="molecule type" value="Genomic_DNA"/>
</dbReference>
<dbReference type="PANTHER" id="PTHR48100">
    <property type="entry name" value="BROAD-SPECIFICITY PHOSPHATASE YOR283W-RELATED"/>
    <property type="match status" value="1"/>
</dbReference>
<dbReference type="InterPro" id="IPR013078">
    <property type="entry name" value="His_Pase_superF_clade-1"/>
</dbReference>
<keyword evidence="2" id="KW-1185">Reference proteome</keyword>
<dbReference type="InterPro" id="IPR029033">
    <property type="entry name" value="His_PPase_superfam"/>
</dbReference>
<reference evidence="1 2" key="1">
    <citation type="submission" date="2023-07" db="EMBL/GenBank/DDBJ databases">
        <title>Genomic Encyclopedia of Type Strains, Phase IV (KMG-IV): sequencing the most valuable type-strain genomes for metagenomic binning, comparative biology and taxonomic classification.</title>
        <authorList>
            <person name="Goeker M."/>
        </authorList>
    </citation>
    <scope>NUCLEOTIDE SEQUENCE [LARGE SCALE GENOMIC DNA]</scope>
    <source>
        <strain evidence="1 2">DSM 1400</strain>
    </source>
</reference>